<protein>
    <submittedName>
        <fullName evidence="1">Uncharacterized protein</fullName>
    </submittedName>
</protein>
<organism evidence="1 2">
    <name type="scientific">Leptolinea tardivitalis</name>
    <dbReference type="NCBI Taxonomy" id="229920"/>
    <lineage>
        <taxon>Bacteria</taxon>
        <taxon>Bacillati</taxon>
        <taxon>Chloroflexota</taxon>
        <taxon>Anaerolineae</taxon>
        <taxon>Anaerolineales</taxon>
        <taxon>Anaerolineaceae</taxon>
        <taxon>Leptolinea</taxon>
    </lineage>
</organism>
<dbReference type="RefSeq" id="WP_062423126.1">
    <property type="nucleotide sequence ID" value="NZ_BBYA01000013.1"/>
</dbReference>
<sequence length="79" mass="8853">MRESIRELDVKKDEAGNITSVGIVFGPHYFVEVKQEGSRVKFVLGATHHGFEVDASEIGQGLEEMIYAIREKFPETAID</sequence>
<evidence type="ECO:0000313" key="2">
    <source>
        <dbReference type="Proteomes" id="UP000050430"/>
    </source>
</evidence>
<gene>
    <name evidence="1" type="ORF">ADM99_02545</name>
</gene>
<dbReference type="EMBL" id="LGCK01000005">
    <property type="protein sequence ID" value="KPL73721.1"/>
    <property type="molecule type" value="Genomic_DNA"/>
</dbReference>
<accession>A0A0P6XWM0</accession>
<comment type="caution">
    <text evidence="1">The sequence shown here is derived from an EMBL/GenBank/DDBJ whole genome shotgun (WGS) entry which is preliminary data.</text>
</comment>
<name>A0A0P6XWM0_9CHLR</name>
<dbReference type="AlphaFoldDB" id="A0A0P6XWM0"/>
<proteinExistence type="predicted"/>
<reference evidence="1 2" key="1">
    <citation type="submission" date="2015-07" db="EMBL/GenBank/DDBJ databases">
        <title>Genome sequence of Leptolinea tardivitalis DSM 16556.</title>
        <authorList>
            <person name="Hemp J."/>
            <person name="Ward L.M."/>
            <person name="Pace L.A."/>
            <person name="Fischer W.W."/>
        </authorList>
    </citation>
    <scope>NUCLEOTIDE SEQUENCE [LARGE SCALE GENOMIC DNA]</scope>
    <source>
        <strain evidence="1 2">YMTK-2</strain>
    </source>
</reference>
<evidence type="ECO:0000313" key="1">
    <source>
        <dbReference type="EMBL" id="KPL73721.1"/>
    </source>
</evidence>
<keyword evidence="2" id="KW-1185">Reference proteome</keyword>
<dbReference type="Proteomes" id="UP000050430">
    <property type="component" value="Unassembled WGS sequence"/>
</dbReference>